<protein>
    <submittedName>
        <fullName evidence="2">Uncharacterized protein</fullName>
    </submittedName>
</protein>
<keyword evidence="3" id="KW-1185">Reference proteome</keyword>
<dbReference type="EMBL" id="WUBL01000034">
    <property type="protein sequence ID" value="KAF2969587.1"/>
    <property type="molecule type" value="Genomic_DNA"/>
</dbReference>
<organism evidence="2 3">
    <name type="scientific">Xylaria multiplex</name>
    <dbReference type="NCBI Taxonomy" id="323545"/>
    <lineage>
        <taxon>Eukaryota</taxon>
        <taxon>Fungi</taxon>
        <taxon>Dikarya</taxon>
        <taxon>Ascomycota</taxon>
        <taxon>Pezizomycotina</taxon>
        <taxon>Sordariomycetes</taxon>
        <taxon>Xylariomycetidae</taxon>
        <taxon>Xylariales</taxon>
        <taxon>Xylariaceae</taxon>
        <taxon>Xylaria</taxon>
    </lineage>
</organism>
<dbReference type="Proteomes" id="UP000481858">
    <property type="component" value="Unassembled WGS sequence"/>
</dbReference>
<feature type="region of interest" description="Disordered" evidence="1">
    <location>
        <begin position="20"/>
        <end position="49"/>
    </location>
</feature>
<name>A0A7C8MVS2_9PEZI</name>
<feature type="compositionally biased region" description="Pro residues" evidence="1">
    <location>
        <begin position="39"/>
        <end position="48"/>
    </location>
</feature>
<proteinExistence type="predicted"/>
<dbReference type="AlphaFoldDB" id="A0A7C8MVS2"/>
<evidence type="ECO:0000313" key="2">
    <source>
        <dbReference type="EMBL" id="KAF2969587.1"/>
    </source>
</evidence>
<comment type="caution">
    <text evidence="2">The sequence shown here is derived from an EMBL/GenBank/DDBJ whole genome shotgun (WGS) entry which is preliminary data.</text>
</comment>
<evidence type="ECO:0000313" key="3">
    <source>
        <dbReference type="Proteomes" id="UP000481858"/>
    </source>
</evidence>
<reference evidence="2 3" key="1">
    <citation type="submission" date="2019-12" db="EMBL/GenBank/DDBJ databases">
        <title>Draft genome sequence of the ascomycete Xylaria multiplex DSM 110363.</title>
        <authorList>
            <person name="Buettner E."/>
            <person name="Kellner H."/>
        </authorList>
    </citation>
    <scope>NUCLEOTIDE SEQUENCE [LARGE SCALE GENOMIC DNA]</scope>
    <source>
        <strain evidence="2 3">DSM 110363</strain>
    </source>
</reference>
<gene>
    <name evidence="2" type="ORF">GQX73_g3960</name>
</gene>
<sequence>MSSDGQDELESSVYEEFQTLSTVKNSTPELVKAGKIPAPNLPARPPTPEQWIVNRQALNERLANLRSRTELPARPRTSIGMSGQQEPSEPHTPGSAARSPSDQLALLSMQPPPMRQVLGPRKFLSTTPRPLLRQQRDSHTMSALPAPSESDADESRINPPERMTNNKETWDWVLRKLT</sequence>
<accession>A0A7C8MVS2</accession>
<feature type="region of interest" description="Disordered" evidence="1">
    <location>
        <begin position="63"/>
        <end position="170"/>
    </location>
</feature>
<evidence type="ECO:0000256" key="1">
    <source>
        <dbReference type="SAM" id="MobiDB-lite"/>
    </source>
</evidence>
<dbReference type="InParanoid" id="A0A7C8MVS2"/>